<name>A0A813MZN9_9BILA</name>
<dbReference type="GO" id="GO:0005669">
    <property type="term" value="C:transcription factor TFIID complex"/>
    <property type="evidence" value="ECO:0007669"/>
    <property type="project" value="InterPro"/>
</dbReference>
<keyword evidence="9" id="KW-1185">Reference proteome</keyword>
<evidence type="ECO:0000256" key="6">
    <source>
        <dbReference type="ARBA" id="ARBA00023242"/>
    </source>
</evidence>
<dbReference type="EMBL" id="CAJNOC010000213">
    <property type="protein sequence ID" value="CAF0728085.1"/>
    <property type="molecule type" value="Genomic_DNA"/>
</dbReference>
<dbReference type="Proteomes" id="UP000663879">
    <property type="component" value="Unassembled WGS sequence"/>
</dbReference>
<evidence type="ECO:0000259" key="7">
    <source>
        <dbReference type="SMART" id="SM00576"/>
    </source>
</evidence>
<dbReference type="InterPro" id="IPR037818">
    <property type="entry name" value="TAF8"/>
</dbReference>
<sequence length="220" mass="25458">MDEPEILRRRILHSFISNISLGHGFVSAEAFALETLAEMFIAFISQICVQTRLFAELQNRNEPTFHDLASAFIELGIDVKSLYKFTKTLNSDKFQKIAHPAFASIQKPPAILHVIKPRPHLGYIYDHFPPFPDPHTYIQTECGSKSEREYQKTRELIAEQKFQIEKGLVRFRLKNQLLKYDSKELSIFNEDTKDTSFMIIRNETENGNYNSPLITALFSN</sequence>
<keyword evidence="6" id="KW-0539">Nucleus</keyword>
<dbReference type="AlphaFoldDB" id="A0A813MZN9"/>
<dbReference type="GO" id="GO:0046982">
    <property type="term" value="F:protein heterodimerization activity"/>
    <property type="evidence" value="ECO:0007669"/>
    <property type="project" value="InterPro"/>
</dbReference>
<comment type="similarity">
    <text evidence="2">Belongs to the TAF8 family.</text>
</comment>
<dbReference type="CDD" id="cd08049">
    <property type="entry name" value="TAF8"/>
    <property type="match status" value="1"/>
</dbReference>
<feature type="domain" description="Bromodomain associated" evidence="7">
    <location>
        <begin position="5"/>
        <end position="81"/>
    </location>
</feature>
<comment type="caution">
    <text evidence="8">The sequence shown here is derived from an EMBL/GenBank/DDBJ whole genome shotgun (WGS) entry which is preliminary data.</text>
</comment>
<dbReference type="Pfam" id="PF07524">
    <property type="entry name" value="Bromo_TP"/>
    <property type="match status" value="1"/>
</dbReference>
<dbReference type="SMART" id="SM00576">
    <property type="entry name" value="BTP"/>
    <property type="match status" value="1"/>
</dbReference>
<dbReference type="InterPro" id="IPR019473">
    <property type="entry name" value="TFIID_su8_C"/>
</dbReference>
<reference evidence="8" key="1">
    <citation type="submission" date="2021-02" db="EMBL/GenBank/DDBJ databases">
        <authorList>
            <person name="Nowell W R."/>
        </authorList>
    </citation>
    <scope>NUCLEOTIDE SEQUENCE</scope>
    <source>
        <strain evidence="8">Ploen Becks lab</strain>
    </source>
</reference>
<dbReference type="InterPro" id="IPR009072">
    <property type="entry name" value="Histone-fold"/>
</dbReference>
<evidence type="ECO:0000313" key="9">
    <source>
        <dbReference type="Proteomes" id="UP000663879"/>
    </source>
</evidence>
<keyword evidence="5" id="KW-0804">Transcription</keyword>
<evidence type="ECO:0000256" key="3">
    <source>
        <dbReference type="ARBA" id="ARBA00017307"/>
    </source>
</evidence>
<dbReference type="CDD" id="cd22918">
    <property type="entry name" value="HFD_TAF8"/>
    <property type="match status" value="1"/>
</dbReference>
<proteinExistence type="inferred from homology"/>
<dbReference type="GO" id="GO:0006367">
    <property type="term" value="P:transcription initiation at RNA polymerase II promoter"/>
    <property type="evidence" value="ECO:0007669"/>
    <property type="project" value="TreeGrafter"/>
</dbReference>
<dbReference type="OrthoDB" id="2193813at2759"/>
<evidence type="ECO:0000256" key="1">
    <source>
        <dbReference type="ARBA" id="ARBA00004123"/>
    </source>
</evidence>
<accession>A0A813MZN9</accession>
<dbReference type="InterPro" id="IPR006565">
    <property type="entry name" value="BTP"/>
</dbReference>
<dbReference type="Gene3D" id="1.10.20.10">
    <property type="entry name" value="Histone, subunit A"/>
    <property type="match status" value="1"/>
</dbReference>
<keyword evidence="4" id="KW-0805">Transcription regulation</keyword>
<evidence type="ECO:0000313" key="8">
    <source>
        <dbReference type="EMBL" id="CAF0728085.1"/>
    </source>
</evidence>
<dbReference type="PANTHER" id="PTHR46469">
    <property type="entry name" value="TRANSCRIPTION INITIATION FACTOR TFIID SUBUNIT 8"/>
    <property type="match status" value="1"/>
</dbReference>
<gene>
    <name evidence="8" type="ORF">OXX778_LOCUS2652</name>
</gene>
<evidence type="ECO:0000256" key="4">
    <source>
        <dbReference type="ARBA" id="ARBA00023015"/>
    </source>
</evidence>
<comment type="subcellular location">
    <subcellularLocation>
        <location evidence="1">Nucleus</location>
    </subcellularLocation>
</comment>
<dbReference type="PANTHER" id="PTHR46469:SF1">
    <property type="entry name" value="TRANSCRIPTION INITIATION FACTOR TFIID SUBUNIT 8"/>
    <property type="match status" value="1"/>
</dbReference>
<protein>
    <recommendedName>
        <fullName evidence="3">Transcription initiation factor TFIID subunit 8</fullName>
    </recommendedName>
</protein>
<evidence type="ECO:0000256" key="5">
    <source>
        <dbReference type="ARBA" id="ARBA00023163"/>
    </source>
</evidence>
<evidence type="ECO:0000256" key="2">
    <source>
        <dbReference type="ARBA" id="ARBA00008767"/>
    </source>
</evidence>
<organism evidence="8 9">
    <name type="scientific">Brachionus calyciflorus</name>
    <dbReference type="NCBI Taxonomy" id="104777"/>
    <lineage>
        <taxon>Eukaryota</taxon>
        <taxon>Metazoa</taxon>
        <taxon>Spiralia</taxon>
        <taxon>Gnathifera</taxon>
        <taxon>Rotifera</taxon>
        <taxon>Eurotatoria</taxon>
        <taxon>Monogononta</taxon>
        <taxon>Pseudotrocha</taxon>
        <taxon>Ploima</taxon>
        <taxon>Brachionidae</taxon>
        <taxon>Brachionus</taxon>
    </lineage>
</organism>
<dbReference type="Pfam" id="PF10406">
    <property type="entry name" value="TAF8_C"/>
    <property type="match status" value="1"/>
</dbReference>